<dbReference type="InterPro" id="IPR001932">
    <property type="entry name" value="PPM-type_phosphatase-like_dom"/>
</dbReference>
<dbReference type="FunFam" id="3.60.40.10:FF:000010">
    <property type="entry name" value="Probable protein phosphatase 2C 39"/>
    <property type="match status" value="1"/>
</dbReference>
<evidence type="ECO:0000256" key="8">
    <source>
        <dbReference type="ARBA" id="ARBA00022912"/>
    </source>
</evidence>
<keyword evidence="9" id="KW-0464">Manganese</keyword>
<dbReference type="AlphaFoldDB" id="A0A1J3CN21"/>
<dbReference type="PANTHER" id="PTHR47992">
    <property type="entry name" value="PROTEIN PHOSPHATASE"/>
    <property type="match status" value="1"/>
</dbReference>
<evidence type="ECO:0000256" key="5">
    <source>
        <dbReference type="ARBA" id="ARBA00022723"/>
    </source>
</evidence>
<name>A0A1J3CN21_NOCCA</name>
<keyword evidence="6" id="KW-0378">Hydrolase</keyword>
<dbReference type="EMBL" id="GEVI01022999">
    <property type="protein sequence ID" value="JAU09321.1"/>
    <property type="molecule type" value="Transcribed_RNA"/>
</dbReference>
<dbReference type="GO" id="GO:0004722">
    <property type="term" value="F:protein serine/threonine phosphatase activity"/>
    <property type="evidence" value="ECO:0007669"/>
    <property type="project" value="UniProtKB-EC"/>
</dbReference>
<dbReference type="SMART" id="SM00332">
    <property type="entry name" value="PP2Cc"/>
    <property type="match status" value="1"/>
</dbReference>
<comment type="cofactor">
    <cofactor evidence="1">
        <name>Mn(2+)</name>
        <dbReference type="ChEBI" id="CHEBI:29035"/>
    </cofactor>
</comment>
<comment type="cofactor">
    <cofactor evidence="2">
        <name>Mg(2+)</name>
        <dbReference type="ChEBI" id="CHEBI:18420"/>
    </cofactor>
</comment>
<evidence type="ECO:0000256" key="2">
    <source>
        <dbReference type="ARBA" id="ARBA00001946"/>
    </source>
</evidence>
<evidence type="ECO:0000256" key="9">
    <source>
        <dbReference type="ARBA" id="ARBA00023211"/>
    </source>
</evidence>
<dbReference type="Pfam" id="PF00481">
    <property type="entry name" value="PP2C"/>
    <property type="match status" value="1"/>
</dbReference>
<dbReference type="SMART" id="SM00331">
    <property type="entry name" value="PP2C_SIG"/>
    <property type="match status" value="1"/>
</dbReference>
<feature type="domain" description="PPM-type phosphatase" evidence="12">
    <location>
        <begin position="32"/>
        <end position="282"/>
    </location>
</feature>
<dbReference type="InterPro" id="IPR036457">
    <property type="entry name" value="PPM-type-like_dom_sf"/>
</dbReference>
<keyword evidence="7" id="KW-0460">Magnesium</keyword>
<dbReference type="Gene3D" id="3.60.40.10">
    <property type="entry name" value="PPM-type phosphatase domain"/>
    <property type="match status" value="1"/>
</dbReference>
<comment type="catalytic activity">
    <reaction evidence="10">
        <text>O-phospho-L-seryl-[protein] + H2O = L-seryl-[protein] + phosphate</text>
        <dbReference type="Rhea" id="RHEA:20629"/>
        <dbReference type="Rhea" id="RHEA-COMP:9863"/>
        <dbReference type="Rhea" id="RHEA-COMP:11604"/>
        <dbReference type="ChEBI" id="CHEBI:15377"/>
        <dbReference type="ChEBI" id="CHEBI:29999"/>
        <dbReference type="ChEBI" id="CHEBI:43474"/>
        <dbReference type="ChEBI" id="CHEBI:83421"/>
        <dbReference type="EC" id="3.1.3.16"/>
    </reaction>
</comment>
<dbReference type="EC" id="3.1.3.16" evidence="4"/>
<keyword evidence="8" id="KW-0904">Protein phosphatase</keyword>
<proteinExistence type="inferred from homology"/>
<keyword evidence="5" id="KW-0479">Metal-binding</keyword>
<comment type="catalytic activity">
    <reaction evidence="11">
        <text>O-phospho-L-threonyl-[protein] + H2O = L-threonyl-[protein] + phosphate</text>
        <dbReference type="Rhea" id="RHEA:47004"/>
        <dbReference type="Rhea" id="RHEA-COMP:11060"/>
        <dbReference type="Rhea" id="RHEA-COMP:11605"/>
        <dbReference type="ChEBI" id="CHEBI:15377"/>
        <dbReference type="ChEBI" id="CHEBI:30013"/>
        <dbReference type="ChEBI" id="CHEBI:43474"/>
        <dbReference type="ChEBI" id="CHEBI:61977"/>
        <dbReference type="EC" id="3.1.3.16"/>
    </reaction>
</comment>
<evidence type="ECO:0000256" key="4">
    <source>
        <dbReference type="ARBA" id="ARBA00013081"/>
    </source>
</evidence>
<evidence type="ECO:0000256" key="11">
    <source>
        <dbReference type="ARBA" id="ARBA00048336"/>
    </source>
</evidence>
<evidence type="ECO:0000313" key="13">
    <source>
        <dbReference type="EMBL" id="JAU09321.1"/>
    </source>
</evidence>
<evidence type="ECO:0000256" key="7">
    <source>
        <dbReference type="ARBA" id="ARBA00022842"/>
    </source>
</evidence>
<accession>A0A1J3CN21</accession>
<evidence type="ECO:0000256" key="1">
    <source>
        <dbReference type="ARBA" id="ARBA00001936"/>
    </source>
</evidence>
<dbReference type="GO" id="GO:0046872">
    <property type="term" value="F:metal ion binding"/>
    <property type="evidence" value="ECO:0007669"/>
    <property type="project" value="UniProtKB-KW"/>
</dbReference>
<gene>
    <name evidence="13" type="ORF">GA_TR21131_c0_g1_i1_g.70137</name>
</gene>
<comment type="similarity">
    <text evidence="3">Belongs to the PP2C family.</text>
</comment>
<sequence>MPGICCSRSDTQVVVGQRSQSGKGKNNEGGIKFGFSLVKGKSKHSMEDYHVAKFINLKGNELGLFAIFDGHKGDGVAAYLQKHLFSNILKDGEFLVDPRRTISKAYENTDQTILSDNSSDLGSGGSTAVTAMLINGKMLWIANVGDSRAIVCRRGKAEQISVDHDPDDDAERDLIESKGGFVTNRPGDVARVNGLLAVSRVFGDKNLKAYLNTEPDIKHVTVDRHTDMLILASDGVSKVMSNQEAVDVAKKLRDPKEAAKKVIGEALKRNSTDDISCIVIRFR</sequence>
<reference evidence="13" key="1">
    <citation type="submission" date="2016-07" db="EMBL/GenBank/DDBJ databases">
        <title>De novo transcriptome assembly of four accessions of the metal hyperaccumulator plant Noccaea caerulescens.</title>
        <authorList>
            <person name="Blande D."/>
            <person name="Halimaa P."/>
            <person name="Tervahauta A.I."/>
            <person name="Aarts M.G."/>
            <person name="Karenlampi S.O."/>
        </authorList>
    </citation>
    <scope>NUCLEOTIDE SEQUENCE</scope>
</reference>
<organism evidence="13">
    <name type="scientific">Noccaea caerulescens</name>
    <name type="common">Alpine penny-cress</name>
    <name type="synonym">Thlaspi caerulescens</name>
    <dbReference type="NCBI Taxonomy" id="107243"/>
    <lineage>
        <taxon>Eukaryota</taxon>
        <taxon>Viridiplantae</taxon>
        <taxon>Streptophyta</taxon>
        <taxon>Embryophyta</taxon>
        <taxon>Tracheophyta</taxon>
        <taxon>Spermatophyta</taxon>
        <taxon>Magnoliopsida</taxon>
        <taxon>eudicotyledons</taxon>
        <taxon>Gunneridae</taxon>
        <taxon>Pentapetalae</taxon>
        <taxon>rosids</taxon>
        <taxon>malvids</taxon>
        <taxon>Brassicales</taxon>
        <taxon>Brassicaceae</taxon>
        <taxon>Coluteocarpeae</taxon>
        <taxon>Noccaea</taxon>
    </lineage>
</organism>
<dbReference type="PROSITE" id="PS51746">
    <property type="entry name" value="PPM_2"/>
    <property type="match status" value="1"/>
</dbReference>
<dbReference type="InterPro" id="IPR015655">
    <property type="entry name" value="PP2C"/>
</dbReference>
<evidence type="ECO:0000256" key="3">
    <source>
        <dbReference type="ARBA" id="ARBA00006702"/>
    </source>
</evidence>
<evidence type="ECO:0000259" key="12">
    <source>
        <dbReference type="PROSITE" id="PS51746"/>
    </source>
</evidence>
<dbReference type="CDD" id="cd00143">
    <property type="entry name" value="PP2Cc"/>
    <property type="match status" value="1"/>
</dbReference>
<dbReference type="SUPFAM" id="SSF81606">
    <property type="entry name" value="PP2C-like"/>
    <property type="match status" value="1"/>
</dbReference>
<evidence type="ECO:0000256" key="6">
    <source>
        <dbReference type="ARBA" id="ARBA00022801"/>
    </source>
</evidence>
<evidence type="ECO:0000256" key="10">
    <source>
        <dbReference type="ARBA" id="ARBA00047761"/>
    </source>
</evidence>
<protein>
    <recommendedName>
        <fullName evidence="4">protein-serine/threonine phosphatase</fullName>
        <ecNumber evidence="4">3.1.3.16</ecNumber>
    </recommendedName>
</protein>